<name>A0A8J6P4V8_9FLAO</name>
<dbReference type="AlphaFoldDB" id="A0A8J6P4V8"/>
<dbReference type="Pfam" id="PF18962">
    <property type="entry name" value="Por_Secre_tail"/>
    <property type="match status" value="1"/>
</dbReference>
<dbReference type="Proteomes" id="UP000652681">
    <property type="component" value="Unassembled WGS sequence"/>
</dbReference>
<dbReference type="NCBIfam" id="TIGR04183">
    <property type="entry name" value="Por_Secre_tail"/>
    <property type="match status" value="1"/>
</dbReference>
<evidence type="ECO:0000313" key="5">
    <source>
        <dbReference type="Proteomes" id="UP000652681"/>
    </source>
</evidence>
<gene>
    <name evidence="4" type="ORF">H9Y05_04290</name>
</gene>
<evidence type="ECO:0000259" key="3">
    <source>
        <dbReference type="Pfam" id="PF18962"/>
    </source>
</evidence>
<reference evidence="4" key="1">
    <citation type="submission" date="2020-09" db="EMBL/GenBank/DDBJ databases">
        <title>Taishania pollutisoli gen. nov., sp. nov., Isolated from Tetrabromobisphenol A-Contaminated Soil.</title>
        <authorList>
            <person name="Chen Q."/>
        </authorList>
    </citation>
    <scope>NUCLEOTIDE SEQUENCE</scope>
    <source>
        <strain evidence="4">CZZ-1</strain>
    </source>
</reference>
<feature type="chain" id="PRO_5035165909" evidence="2">
    <location>
        <begin position="22"/>
        <end position="832"/>
    </location>
</feature>
<feature type="signal peptide" evidence="2">
    <location>
        <begin position="1"/>
        <end position="21"/>
    </location>
</feature>
<dbReference type="RefSeq" id="WP_216713587.1">
    <property type="nucleotide sequence ID" value="NZ_JACVEL010000002.1"/>
</dbReference>
<keyword evidence="5" id="KW-1185">Reference proteome</keyword>
<evidence type="ECO:0000256" key="1">
    <source>
        <dbReference type="ARBA" id="ARBA00022729"/>
    </source>
</evidence>
<proteinExistence type="predicted"/>
<evidence type="ECO:0000256" key="2">
    <source>
        <dbReference type="SAM" id="SignalP"/>
    </source>
</evidence>
<organism evidence="4 5">
    <name type="scientific">Taishania pollutisoli</name>
    <dbReference type="NCBI Taxonomy" id="2766479"/>
    <lineage>
        <taxon>Bacteria</taxon>
        <taxon>Pseudomonadati</taxon>
        <taxon>Bacteroidota</taxon>
        <taxon>Flavobacteriia</taxon>
        <taxon>Flavobacteriales</taxon>
        <taxon>Crocinitomicaceae</taxon>
        <taxon>Taishania</taxon>
    </lineage>
</organism>
<comment type="caution">
    <text evidence="4">The sequence shown here is derived from an EMBL/GenBank/DDBJ whole genome shotgun (WGS) entry which is preliminary data.</text>
</comment>
<dbReference type="EMBL" id="JACVEL010000002">
    <property type="protein sequence ID" value="MBC9811689.1"/>
    <property type="molecule type" value="Genomic_DNA"/>
</dbReference>
<feature type="domain" description="Secretion system C-terminal sorting" evidence="3">
    <location>
        <begin position="761"/>
        <end position="830"/>
    </location>
</feature>
<accession>A0A8J6P4V8</accession>
<evidence type="ECO:0000313" key="4">
    <source>
        <dbReference type="EMBL" id="MBC9811689.1"/>
    </source>
</evidence>
<protein>
    <submittedName>
        <fullName evidence="4">T9SS type A sorting domain-containing protein</fullName>
    </submittedName>
</protein>
<sequence length="832" mass="84602">MKNNLLFAGALLCGLSFTGFAQTNQKTVGTATLNVNQMHNRSAIDPNQPKTIQCVDTLHYSFLKQQQLGPNGLSGFSTFSLWQSDAESVSQMFFGYAGMQIRGVEILGFRSTNVNAAPTVVVRASIYNVDGTNTPTGTALGSGSVTITSTTQAFYSINFSSPISVTGNYAVVLDVTNAGGIYTSFYNSAAPGQIIDENLTRFKSNDATLGSNGNWIAMTSITGLGQTVDFEPIVAPFVSYQINTTATVTPTTACLGTPVTLTNTTTTPQLGNRMYNYSKYRQYFGFTTNDSTYVWDVDNDANPATTPAADLIWTGNTTHTYAAAGTFSPDIISLGGFINSCLDFQSHSVTINPVDNAAFSYASSTICEGSANVTPASVATAGGTFSSTSGLVFANATTGEIDVAGSTSGAYTVTYTTAGACPSTSTQNLTITSAPDATFSYAQTGYCTTGTNPSPVLTGSAGTFTSSPAGLSINATTGAINLAGSTAGTYDVTNTIAASGACPAATETVQVTVTTASNAAFTYPASTYCLSAANPSPAITGTAGTFTAAPAGLTVNGTTGIVDLTASTAGTYTVTNTVAASGACPAATTNVQITVTANPNASFSYAETNYCPTGTATPVIAGTAGAFTASPAGLTVNGSTGVVNLATSTAGTYTITNTIAATATCAAAIETTTVTVDAAPTAAVTVSGATITATEATGVTYQWINCAGNTPIAGETNQTFTATANGNYAVIVSNGDCSTTSACQAISGLGIEDNSIELISVYPNPAENTITISGLTAAKAVISVVDVNGRLLISETTSATTLEVSVRDFEAGVYFIQVASDSINGTKRFIKK</sequence>
<keyword evidence="1 2" id="KW-0732">Signal</keyword>
<dbReference type="InterPro" id="IPR026444">
    <property type="entry name" value="Secre_tail"/>
</dbReference>